<feature type="region of interest" description="Disordered" evidence="1">
    <location>
        <begin position="143"/>
        <end position="189"/>
    </location>
</feature>
<feature type="region of interest" description="Disordered" evidence="1">
    <location>
        <begin position="1"/>
        <end position="29"/>
    </location>
</feature>
<name>A0ABQ5S2I4_9CHLO</name>
<protein>
    <submittedName>
        <fullName evidence="2">Uncharacterized protein</fullName>
    </submittedName>
</protein>
<sequence>MTIAALGSDRQSLPPMQYCSPGRPQPYPRRNSVDTFSQAHTFNTSSGRQTCVGLSTGSTGSTCQLLASSGGVELHLDQTGVGYRQSTDHCRNLGPNATSALWNPLCPHQSLYKPTSSSSRDSTLQSLNIPLIPQSTIHNYQQHQLADLQPSPEQCGRVSRSDAAGSFDNLPRASRPQGPAQSPGHQLPCVTQTVLPDGVVAPALAASVEPPSPYSTLRNESSPIPAATSAYHQPLKLTPEVLSPPAAIANLPPAHSPQSRQSDERLRVRKGSKKELTRTGVYAAAYMYQFWAHGEEQQERGPEGPDSAAVGADDGPGSAGSGDLPSPLPSAAAGAPVPNTCARSAGADPTEVVTASMASTGVDPTPGTFACDVLGRALASGGGGGKGAVVITSDRTSVVGAGAGAGARAACIAVPVMFPRTCRPSATVLPAPTFLSTGPSGNGSKCSTAAGQVETPVTLGTTAGAVANSVSREVDSPNSTSFGPTVTIGAGAPPLHSSIFAEPTGINQPRACSPVCQAGPYVSSDFTMPSTADTSTGATCETHYDRASPFETAATELGSSVDAAFAVGSHVFSPEILNAPFNPNSLSDTDLPDVTISIDLEAAPSPDFIPTDFTANTANTVAGLPYGISAATAATAENTPVGADGNAFTGAAAGSPVGLASATASLAACFVSTNPIGSCSRSHSNGQAPVLAPFPTQAPMRGHHSTAKPSSSARNDGLPICSWDSPVVGPLSETFPPVSRPPITTGAVVRTRASQHVPVPYAGGAGGPVLGSSASTAPAASRRSGNGDLKVGTSSYTAW</sequence>
<evidence type="ECO:0000313" key="3">
    <source>
        <dbReference type="Proteomes" id="UP001165090"/>
    </source>
</evidence>
<feature type="compositionally biased region" description="Polar residues" evidence="1">
    <location>
        <begin position="179"/>
        <end position="189"/>
    </location>
</feature>
<dbReference type="EMBL" id="BSDZ01000017">
    <property type="protein sequence ID" value="GLI63959.1"/>
    <property type="molecule type" value="Genomic_DNA"/>
</dbReference>
<accession>A0ABQ5S2I4</accession>
<feature type="region of interest" description="Disordered" evidence="1">
    <location>
        <begin position="696"/>
        <end position="716"/>
    </location>
</feature>
<feature type="region of interest" description="Disordered" evidence="1">
    <location>
        <begin position="246"/>
        <end position="273"/>
    </location>
</feature>
<feature type="region of interest" description="Disordered" evidence="1">
    <location>
        <begin position="295"/>
        <end position="346"/>
    </location>
</feature>
<dbReference type="Proteomes" id="UP001165090">
    <property type="component" value="Unassembled WGS sequence"/>
</dbReference>
<feature type="compositionally biased region" description="Low complexity" evidence="1">
    <location>
        <begin position="304"/>
        <end position="338"/>
    </location>
</feature>
<feature type="compositionally biased region" description="Low complexity" evidence="1">
    <location>
        <begin position="772"/>
        <end position="784"/>
    </location>
</feature>
<keyword evidence="3" id="KW-1185">Reference proteome</keyword>
<reference evidence="2 3" key="1">
    <citation type="journal article" date="2023" name="IScience">
        <title>Expanded male sex-determining region conserved during the evolution of homothallism in the green alga Volvox.</title>
        <authorList>
            <person name="Yamamoto K."/>
            <person name="Matsuzaki R."/>
            <person name="Mahakham W."/>
            <person name="Heman W."/>
            <person name="Sekimoto H."/>
            <person name="Kawachi M."/>
            <person name="Minakuchi Y."/>
            <person name="Toyoda A."/>
            <person name="Nozaki H."/>
        </authorList>
    </citation>
    <scope>NUCLEOTIDE SEQUENCE [LARGE SCALE GENOMIC DNA]</scope>
    <source>
        <strain evidence="2 3">NIES-4468</strain>
    </source>
</reference>
<proteinExistence type="predicted"/>
<comment type="caution">
    <text evidence="2">The sequence shown here is derived from an EMBL/GenBank/DDBJ whole genome shotgun (WGS) entry which is preliminary data.</text>
</comment>
<evidence type="ECO:0000313" key="2">
    <source>
        <dbReference type="EMBL" id="GLI63959.1"/>
    </source>
</evidence>
<organism evidence="2 3">
    <name type="scientific">Volvox africanus</name>
    <dbReference type="NCBI Taxonomy" id="51714"/>
    <lineage>
        <taxon>Eukaryota</taxon>
        <taxon>Viridiplantae</taxon>
        <taxon>Chlorophyta</taxon>
        <taxon>core chlorophytes</taxon>
        <taxon>Chlorophyceae</taxon>
        <taxon>CS clade</taxon>
        <taxon>Chlamydomonadales</taxon>
        <taxon>Volvocaceae</taxon>
        <taxon>Volvox</taxon>
    </lineage>
</organism>
<gene>
    <name evidence="2" type="ORF">VaNZ11_007126</name>
</gene>
<evidence type="ECO:0000256" key="1">
    <source>
        <dbReference type="SAM" id="MobiDB-lite"/>
    </source>
</evidence>
<feature type="region of interest" description="Disordered" evidence="1">
    <location>
        <begin position="772"/>
        <end position="799"/>
    </location>
</feature>